<dbReference type="PANTHER" id="PTHR12547">
    <property type="entry name" value="CCCH ZINC FINGER/TIS11-RELATED"/>
    <property type="match status" value="1"/>
</dbReference>
<dbReference type="EMBL" id="JAKKPZ010000001">
    <property type="protein sequence ID" value="KAI1728183.1"/>
    <property type="molecule type" value="Genomic_DNA"/>
</dbReference>
<dbReference type="SMART" id="SM00356">
    <property type="entry name" value="ZnF_C3H1"/>
    <property type="match status" value="2"/>
</dbReference>
<protein>
    <submittedName>
        <fullName evidence="9">Zinc finger c-x8-C-x5-C-x3-H type (And similar) domain-containing protein</fullName>
    </submittedName>
</protein>
<evidence type="ECO:0000256" key="5">
    <source>
        <dbReference type="PROSITE-ProRule" id="PRU00723"/>
    </source>
</evidence>
<evidence type="ECO:0000313" key="10">
    <source>
        <dbReference type="Proteomes" id="UP001201812"/>
    </source>
</evidence>
<evidence type="ECO:0000259" key="8">
    <source>
        <dbReference type="PROSITE" id="PS50103"/>
    </source>
</evidence>
<feature type="compositionally biased region" description="Low complexity" evidence="6">
    <location>
        <begin position="65"/>
        <end position="85"/>
    </location>
</feature>
<keyword evidence="4 5" id="KW-0862">Zinc</keyword>
<feature type="domain" description="C3H1-type" evidence="8">
    <location>
        <begin position="90"/>
        <end position="118"/>
    </location>
</feature>
<feature type="zinc finger region" description="C3H1-type" evidence="5">
    <location>
        <begin position="132"/>
        <end position="160"/>
    </location>
</feature>
<evidence type="ECO:0000313" key="9">
    <source>
        <dbReference type="EMBL" id="KAI1728183.1"/>
    </source>
</evidence>
<keyword evidence="3 5" id="KW-0863">Zinc-finger</keyword>
<feature type="domain" description="C3H1-type" evidence="8">
    <location>
        <begin position="132"/>
        <end position="160"/>
    </location>
</feature>
<keyword evidence="7" id="KW-0732">Signal</keyword>
<feature type="chain" id="PRO_5042092238" evidence="7">
    <location>
        <begin position="30"/>
        <end position="656"/>
    </location>
</feature>
<feature type="region of interest" description="Disordered" evidence="6">
    <location>
        <begin position="253"/>
        <end position="312"/>
    </location>
</feature>
<dbReference type="InterPro" id="IPR045877">
    <property type="entry name" value="ZFP36-like"/>
</dbReference>
<evidence type="ECO:0000256" key="2">
    <source>
        <dbReference type="ARBA" id="ARBA00022737"/>
    </source>
</evidence>
<dbReference type="AlphaFoldDB" id="A0AAD4NF19"/>
<dbReference type="GO" id="GO:0030154">
    <property type="term" value="P:cell differentiation"/>
    <property type="evidence" value="ECO:0007669"/>
    <property type="project" value="UniProtKB-ARBA"/>
</dbReference>
<dbReference type="GO" id="GO:0080090">
    <property type="term" value="P:regulation of primary metabolic process"/>
    <property type="evidence" value="ECO:0007669"/>
    <property type="project" value="UniProtKB-ARBA"/>
</dbReference>
<organism evidence="9 10">
    <name type="scientific">Ditylenchus destructor</name>
    <dbReference type="NCBI Taxonomy" id="166010"/>
    <lineage>
        <taxon>Eukaryota</taxon>
        <taxon>Metazoa</taxon>
        <taxon>Ecdysozoa</taxon>
        <taxon>Nematoda</taxon>
        <taxon>Chromadorea</taxon>
        <taxon>Rhabditida</taxon>
        <taxon>Tylenchina</taxon>
        <taxon>Tylenchomorpha</taxon>
        <taxon>Sphaerularioidea</taxon>
        <taxon>Anguinidae</taxon>
        <taxon>Anguininae</taxon>
        <taxon>Ditylenchus</taxon>
    </lineage>
</organism>
<dbReference type="GO" id="GO:0010468">
    <property type="term" value="P:regulation of gene expression"/>
    <property type="evidence" value="ECO:0007669"/>
    <property type="project" value="UniProtKB-ARBA"/>
</dbReference>
<feature type="compositionally biased region" description="Low complexity" evidence="6">
    <location>
        <begin position="257"/>
        <end position="271"/>
    </location>
</feature>
<dbReference type="PROSITE" id="PS50103">
    <property type="entry name" value="ZF_C3H1"/>
    <property type="match status" value="2"/>
</dbReference>
<dbReference type="Gene3D" id="4.10.1000.10">
    <property type="entry name" value="Zinc finger, CCCH-type"/>
    <property type="match status" value="2"/>
</dbReference>
<evidence type="ECO:0000256" key="7">
    <source>
        <dbReference type="SAM" id="SignalP"/>
    </source>
</evidence>
<dbReference type="GO" id="GO:0005829">
    <property type="term" value="C:cytosol"/>
    <property type="evidence" value="ECO:0007669"/>
    <property type="project" value="TreeGrafter"/>
</dbReference>
<dbReference type="Pfam" id="PF00642">
    <property type="entry name" value="zf-CCCH"/>
    <property type="match status" value="2"/>
</dbReference>
<proteinExistence type="predicted"/>
<feature type="signal peptide" evidence="7">
    <location>
        <begin position="1"/>
        <end position="29"/>
    </location>
</feature>
<feature type="compositionally biased region" description="Polar residues" evidence="6">
    <location>
        <begin position="437"/>
        <end position="458"/>
    </location>
</feature>
<dbReference type="PANTHER" id="PTHR12547:SF71">
    <property type="entry name" value="CCCH-TYPE ZINC FINGER PROTEIN MOE-3-RELATED"/>
    <property type="match status" value="1"/>
</dbReference>
<keyword evidence="10" id="KW-1185">Reference proteome</keyword>
<dbReference type="FunFam" id="4.10.1000.10:FF:000018">
    <property type="entry name" value="Zinc finger protein"/>
    <property type="match status" value="1"/>
</dbReference>
<dbReference type="GO" id="GO:0008270">
    <property type="term" value="F:zinc ion binding"/>
    <property type="evidence" value="ECO:0007669"/>
    <property type="project" value="UniProtKB-KW"/>
</dbReference>
<sequence length="656" mass="72028">MTGFKYSDGWNQRPLSIVLLVIALCFAEAESGDINYAIDYHPNMPVDHFGFSTAEIFPLSVRMPSNAAPQQQADNSPPSSSPSKNNRQDAYKTVMCQAWLESTKCSFGDNCKFAHGETELRPAKTQSRNNNKYKTKLCDKYTTTGICPYGNRCLFIHPPPKNGGTTTPSTNGAEGVYGNAPAFLSSAVLLSSLNRFEGTPRVQNNANSQLDLLRKLLAAQQQQQFNSSAFMAANFPPLPNSYSMPSLFAAVGSSGFKNSQSTSKQQQDKSSPWSQIGLEPGDQQDVYEADGEQTPNGGRPHPSWPLEPPTFYNDRRSSCDFTALAASFNIQEEHNDNDLVPPDVEQEQISHIPMSTPSKLGKTVPFGSRFHHQSMPLFNLPNNFQQTQKHHPSTPQQDSHNQSAKSSGNDLSSIIGNGDISSTVDSSNLDEFPPLPGSNSPALLQRSSTNMSFTSPANPANAFRPLRKKFSNGVLHSVTPTHSHYSSNSSCSSCSTSSSMYLNGAVGRDILAEIWSTSVDSTGEEDMTQRALEIPPSLADDGQNFMQQIYGGQNRHILERDETLRETDVENSTTASIDELSRQMELQKLGEFLIASSETYASECLESEKEKPLPDFFAGQEETGIRFAGIPSLKSAELDMHFKEFTDFDDIPALKE</sequence>
<dbReference type="GO" id="GO:0043186">
    <property type="term" value="C:P granule"/>
    <property type="evidence" value="ECO:0007669"/>
    <property type="project" value="UniProtKB-ARBA"/>
</dbReference>
<dbReference type="GO" id="GO:0003730">
    <property type="term" value="F:mRNA 3'-UTR binding"/>
    <property type="evidence" value="ECO:0007669"/>
    <property type="project" value="TreeGrafter"/>
</dbReference>
<reference evidence="9" key="1">
    <citation type="submission" date="2022-01" db="EMBL/GenBank/DDBJ databases">
        <title>Genome Sequence Resource for Two Populations of Ditylenchus destructor, the Migratory Endoparasitic Phytonematode.</title>
        <authorList>
            <person name="Zhang H."/>
            <person name="Lin R."/>
            <person name="Xie B."/>
        </authorList>
    </citation>
    <scope>NUCLEOTIDE SEQUENCE</scope>
    <source>
        <strain evidence="9">BazhouSP</strain>
    </source>
</reference>
<dbReference type="InterPro" id="IPR036855">
    <property type="entry name" value="Znf_CCCH_sf"/>
</dbReference>
<feature type="compositionally biased region" description="Polar residues" evidence="6">
    <location>
        <begin position="380"/>
        <end position="429"/>
    </location>
</feature>
<feature type="zinc finger region" description="C3H1-type" evidence="5">
    <location>
        <begin position="90"/>
        <end position="118"/>
    </location>
</feature>
<comment type="caution">
    <text evidence="9">The sequence shown here is derived from an EMBL/GenBank/DDBJ whole genome shotgun (WGS) entry which is preliminary data.</text>
</comment>
<feature type="region of interest" description="Disordered" evidence="6">
    <location>
        <begin position="354"/>
        <end position="460"/>
    </location>
</feature>
<keyword evidence="1 5" id="KW-0479">Metal-binding</keyword>
<dbReference type="FunFam" id="4.10.1000.10:FF:000001">
    <property type="entry name" value="zinc finger CCCH domain-containing protein 15-like"/>
    <property type="match status" value="1"/>
</dbReference>
<dbReference type="InterPro" id="IPR000571">
    <property type="entry name" value="Znf_CCCH"/>
</dbReference>
<evidence type="ECO:0000256" key="3">
    <source>
        <dbReference type="ARBA" id="ARBA00022771"/>
    </source>
</evidence>
<gene>
    <name evidence="9" type="ORF">DdX_00344</name>
</gene>
<feature type="region of interest" description="Disordered" evidence="6">
    <location>
        <begin position="65"/>
        <end position="87"/>
    </location>
</feature>
<evidence type="ECO:0000256" key="6">
    <source>
        <dbReference type="SAM" id="MobiDB-lite"/>
    </source>
</evidence>
<evidence type="ECO:0000256" key="4">
    <source>
        <dbReference type="ARBA" id="ARBA00022833"/>
    </source>
</evidence>
<accession>A0AAD4NF19</accession>
<evidence type="ECO:0000256" key="1">
    <source>
        <dbReference type="ARBA" id="ARBA00022723"/>
    </source>
</evidence>
<dbReference type="SUPFAM" id="SSF90229">
    <property type="entry name" value="CCCH zinc finger"/>
    <property type="match status" value="2"/>
</dbReference>
<name>A0AAD4NF19_9BILA</name>
<dbReference type="Proteomes" id="UP001201812">
    <property type="component" value="Unassembled WGS sequence"/>
</dbReference>
<keyword evidence="2" id="KW-0677">Repeat</keyword>